<dbReference type="GO" id="GO:0004519">
    <property type="term" value="F:endonuclease activity"/>
    <property type="evidence" value="ECO:0007669"/>
    <property type="project" value="UniProtKB-KW"/>
</dbReference>
<keyword evidence="2" id="KW-0255">Endonuclease</keyword>
<keyword evidence="3" id="KW-1185">Reference proteome</keyword>
<dbReference type="InterPro" id="IPR044925">
    <property type="entry name" value="His-Me_finger_sf"/>
</dbReference>
<gene>
    <name evidence="2" type="ORF">P5G59_15050</name>
</gene>
<dbReference type="EMBL" id="JAROCB010000004">
    <property type="protein sequence ID" value="MDN4598469.1"/>
    <property type="molecule type" value="Genomic_DNA"/>
</dbReference>
<accession>A0ABT8J2J9</accession>
<sequence length="139" mass="15951">MRYVRTHCVYDGCDRELDNHGARGLCAKHYARERNAGNLDRYALLTREQQFRAMTQERDGCWIWKGHVAASGYGLTSIQDRTVSAHRASYELFVGEIPEGLEIDHLCGRPVCVNPAHLEPVTPAENVRRRDERRKEMPA</sequence>
<proteinExistence type="predicted"/>
<comment type="caution">
    <text evidence="2">The sequence shown here is derived from an EMBL/GenBank/DDBJ whole genome shotgun (WGS) entry which is preliminary data.</text>
</comment>
<dbReference type="SUPFAM" id="SSF54060">
    <property type="entry name" value="His-Me finger endonucleases"/>
    <property type="match status" value="1"/>
</dbReference>
<dbReference type="RefSeq" id="WP_301219813.1">
    <property type="nucleotide sequence ID" value="NZ_JAROCB010000004.1"/>
</dbReference>
<evidence type="ECO:0000259" key="1">
    <source>
        <dbReference type="Pfam" id="PF13392"/>
    </source>
</evidence>
<dbReference type="Pfam" id="PF13392">
    <property type="entry name" value="HNH_3"/>
    <property type="match status" value="1"/>
</dbReference>
<feature type="domain" description="HNH nuclease" evidence="1">
    <location>
        <begin position="85"/>
        <end position="128"/>
    </location>
</feature>
<evidence type="ECO:0000313" key="3">
    <source>
        <dbReference type="Proteomes" id="UP001174210"/>
    </source>
</evidence>
<evidence type="ECO:0000313" key="2">
    <source>
        <dbReference type="EMBL" id="MDN4598469.1"/>
    </source>
</evidence>
<protein>
    <submittedName>
        <fullName evidence="2">HNH endonuclease signature motif containing protein</fullName>
    </submittedName>
</protein>
<dbReference type="Gene3D" id="3.90.75.20">
    <property type="match status" value="1"/>
</dbReference>
<keyword evidence="2" id="KW-0378">Hydrolase</keyword>
<keyword evidence="2" id="KW-0540">Nuclease</keyword>
<name>A0ABT8J2J9_9MICO</name>
<dbReference type="InterPro" id="IPR003615">
    <property type="entry name" value="HNH_nuc"/>
</dbReference>
<dbReference type="Proteomes" id="UP001174210">
    <property type="component" value="Unassembled WGS sequence"/>
</dbReference>
<organism evidence="2 3">
    <name type="scientific">Leifsonia virtsii</name>
    <dbReference type="NCBI Taxonomy" id="3035915"/>
    <lineage>
        <taxon>Bacteria</taxon>
        <taxon>Bacillati</taxon>
        <taxon>Actinomycetota</taxon>
        <taxon>Actinomycetes</taxon>
        <taxon>Micrococcales</taxon>
        <taxon>Microbacteriaceae</taxon>
        <taxon>Leifsonia</taxon>
    </lineage>
</organism>
<reference evidence="2" key="1">
    <citation type="submission" date="2023-03" db="EMBL/GenBank/DDBJ databases">
        <title>MT1 and MT2 Draft Genomes of Novel Species.</title>
        <authorList>
            <person name="Venkateswaran K."/>
        </authorList>
    </citation>
    <scope>NUCLEOTIDE SEQUENCE</scope>
    <source>
        <strain evidence="2">F6_8S_P_1A</strain>
    </source>
</reference>